<evidence type="ECO:0000256" key="4">
    <source>
        <dbReference type="ARBA" id="ARBA00023136"/>
    </source>
</evidence>
<keyword evidence="3 5" id="KW-1133">Transmembrane helix</keyword>
<comment type="caution">
    <text evidence="6">The sequence shown here is derived from an EMBL/GenBank/DDBJ whole genome shotgun (WGS) entry which is preliminary data.</text>
</comment>
<accession>A0ABV6ZP93</accession>
<reference evidence="6 7" key="1">
    <citation type="submission" date="2024-09" db="EMBL/GenBank/DDBJ databases">
        <title>Description of Labrys sedimenti sp. nov., isolated from a diclofenac-degrading enrichment culture, and genome-based reclassification of Labrys portucalensis as a later heterotypic synonym of Labrys neptuniae.</title>
        <authorList>
            <person name="Tancsics A."/>
            <person name="Csepanyi A."/>
        </authorList>
    </citation>
    <scope>NUCLEOTIDE SEQUENCE [LARGE SCALE GENOMIC DNA]</scope>
    <source>
        <strain evidence="6 7">LMG 23412</strain>
    </source>
</reference>
<proteinExistence type="predicted"/>
<feature type="transmembrane region" description="Helical" evidence="5">
    <location>
        <begin position="6"/>
        <end position="25"/>
    </location>
</feature>
<evidence type="ECO:0000313" key="7">
    <source>
        <dbReference type="Proteomes" id="UP001595190"/>
    </source>
</evidence>
<evidence type="ECO:0000313" key="6">
    <source>
        <dbReference type="EMBL" id="MFC2253991.1"/>
    </source>
</evidence>
<gene>
    <name evidence="6" type="ORF">ACETRX_30470</name>
</gene>
<dbReference type="InterPro" id="IPR007318">
    <property type="entry name" value="Phopholipid_MeTrfase"/>
</dbReference>
<dbReference type="Proteomes" id="UP001595190">
    <property type="component" value="Unassembled WGS sequence"/>
</dbReference>
<dbReference type="GO" id="GO:0004671">
    <property type="term" value="F:protein C-terminal S-isoprenylcysteine carboxyl O-methyltransferase activity"/>
    <property type="evidence" value="ECO:0007669"/>
    <property type="project" value="UniProtKB-EC"/>
</dbReference>
<comment type="subcellular location">
    <subcellularLocation>
        <location evidence="1">Endomembrane system</location>
        <topology evidence="1">Multi-pass membrane protein</topology>
    </subcellularLocation>
</comment>
<evidence type="ECO:0000256" key="1">
    <source>
        <dbReference type="ARBA" id="ARBA00004127"/>
    </source>
</evidence>
<keyword evidence="6" id="KW-0489">Methyltransferase</keyword>
<organism evidence="6 7">
    <name type="scientific">Labrys neptuniae</name>
    <dbReference type="NCBI Taxonomy" id="376174"/>
    <lineage>
        <taxon>Bacteria</taxon>
        <taxon>Pseudomonadati</taxon>
        <taxon>Pseudomonadota</taxon>
        <taxon>Alphaproteobacteria</taxon>
        <taxon>Hyphomicrobiales</taxon>
        <taxon>Xanthobacteraceae</taxon>
        <taxon>Labrys</taxon>
    </lineage>
</organism>
<feature type="transmembrane region" description="Helical" evidence="5">
    <location>
        <begin position="105"/>
        <end position="125"/>
    </location>
</feature>
<feature type="transmembrane region" description="Helical" evidence="5">
    <location>
        <begin position="163"/>
        <end position="191"/>
    </location>
</feature>
<dbReference type="Pfam" id="PF04191">
    <property type="entry name" value="PEMT"/>
    <property type="match status" value="1"/>
</dbReference>
<name>A0ABV6ZP93_9HYPH</name>
<dbReference type="Gene3D" id="1.20.120.1630">
    <property type="match status" value="1"/>
</dbReference>
<keyword evidence="2 5" id="KW-0812">Transmembrane</keyword>
<feature type="transmembrane region" description="Helical" evidence="5">
    <location>
        <begin position="75"/>
        <end position="93"/>
    </location>
</feature>
<dbReference type="GO" id="GO:0032259">
    <property type="term" value="P:methylation"/>
    <property type="evidence" value="ECO:0007669"/>
    <property type="project" value="UniProtKB-KW"/>
</dbReference>
<feature type="transmembrane region" description="Helical" evidence="5">
    <location>
        <begin position="32"/>
        <end position="52"/>
    </location>
</feature>
<sequence>MIVKLVLQNLVFVGIMGLVLFLSAGTLAWTAAWFYLVVSLAVGLAAGLWLAWTDPGLLAERMRLKAPEQPSADKWFMLVFLVVAVVWFVVIGLERRLRAPTMPLPLEAVGLVLYLASTLFVMWVFRENSFAAPVVKVQAERHHHVVSTGPYAFVRHPMYAGVMLYFIGTPLLIGSWWGLAMMPVFFLAFALRSRIEERTLMTGLPGYADYARSVRYRMVPGIW</sequence>
<dbReference type="PANTHER" id="PTHR43847:SF1">
    <property type="entry name" value="BLL3993 PROTEIN"/>
    <property type="match status" value="1"/>
</dbReference>
<dbReference type="EMBL" id="JBHGPK010000025">
    <property type="protein sequence ID" value="MFC2253991.1"/>
    <property type="molecule type" value="Genomic_DNA"/>
</dbReference>
<evidence type="ECO:0000256" key="5">
    <source>
        <dbReference type="SAM" id="Phobius"/>
    </source>
</evidence>
<protein>
    <submittedName>
        <fullName evidence="6">Isoprenylcysteine carboxylmethyltransferase family protein</fullName>
        <ecNumber evidence="6">2.1.1.100</ecNumber>
        <ecNumber evidence="6">2.1.1.334</ecNumber>
    </submittedName>
</protein>
<keyword evidence="4 5" id="KW-0472">Membrane</keyword>
<dbReference type="InterPro" id="IPR052527">
    <property type="entry name" value="Metal_cation-efflux_comp"/>
</dbReference>
<dbReference type="PANTHER" id="PTHR43847">
    <property type="entry name" value="BLL3993 PROTEIN"/>
    <property type="match status" value="1"/>
</dbReference>
<dbReference type="EC" id="2.1.1.100" evidence="6"/>
<dbReference type="RefSeq" id="WP_394314776.1">
    <property type="nucleotide sequence ID" value="NZ_JBHGPK010000025.1"/>
</dbReference>
<keyword evidence="6" id="KW-0808">Transferase</keyword>
<evidence type="ECO:0000256" key="2">
    <source>
        <dbReference type="ARBA" id="ARBA00022692"/>
    </source>
</evidence>
<dbReference type="EC" id="2.1.1.334" evidence="6"/>
<evidence type="ECO:0000256" key="3">
    <source>
        <dbReference type="ARBA" id="ARBA00022989"/>
    </source>
</evidence>